<dbReference type="RefSeq" id="WP_175772173.1">
    <property type="nucleotide sequence ID" value="NZ_CADERL010000003.1"/>
</dbReference>
<dbReference type="GO" id="GO:0043709">
    <property type="term" value="P:cell adhesion involved in single-species biofilm formation"/>
    <property type="evidence" value="ECO:0007669"/>
    <property type="project" value="TreeGrafter"/>
</dbReference>
<accession>A0A1G7QGB8</accession>
<evidence type="ECO:0000256" key="2">
    <source>
        <dbReference type="ARBA" id="ARBA00006671"/>
    </source>
</evidence>
<evidence type="ECO:0000256" key="3">
    <source>
        <dbReference type="ARBA" id="ARBA00023263"/>
    </source>
</evidence>
<name>A0A1G7QGB8_9BURK</name>
<protein>
    <submittedName>
        <fullName evidence="6">Pilin (Type 1 fimbria component protein)</fullName>
    </submittedName>
</protein>
<evidence type="ECO:0000313" key="6">
    <source>
        <dbReference type="EMBL" id="SDF96650.1"/>
    </source>
</evidence>
<dbReference type="AlphaFoldDB" id="A0A1G7QGB8"/>
<proteinExistence type="inferred from homology"/>
<dbReference type="GO" id="GO:0009289">
    <property type="term" value="C:pilus"/>
    <property type="evidence" value="ECO:0007669"/>
    <property type="project" value="UniProtKB-SubCell"/>
</dbReference>
<dbReference type="Proteomes" id="UP000199706">
    <property type="component" value="Unassembled WGS sequence"/>
</dbReference>
<dbReference type="InterPro" id="IPR054160">
    <property type="entry name" value="MrkD_recept-bd"/>
</dbReference>
<sequence>MMCDQKLVLNESCPKDIREQQIDIQVSKRLGDSPLTRFLVRVALVLFAGLVSASAHADITCNSLTALGQTLVAGSISVPANTPVGTVVSTLAPIDYTMQCKFANSGSNPNETSATNTANFTTTTPLVLGTDVYQTNVTGIGVRYIFNSSACNAANVTIANGAAAVTCPFSGPVGGAYVPAPMTVTVQLVVTGPISGGISNLTTAAVVGLAFVSSDNPKSWPAPNLYTGTATGTLTQATCSVQPTPPVSLPNIGTGALASVGTTAGARAFSLSLSCTSGAKVYITLTDSVNQANRSNTLQLTADSTAKGVGVQVLNGSSPVSFGADSAVVGNTNQWLIGSSPNGTLQVPLTARYISTGTVSAGSVKALATFTMAYQ</sequence>
<dbReference type="InterPro" id="IPR050263">
    <property type="entry name" value="Bact_Fimbrial_Adh_Pro"/>
</dbReference>
<dbReference type="InterPro" id="IPR008966">
    <property type="entry name" value="Adhesion_dom_sf"/>
</dbReference>
<evidence type="ECO:0000259" key="4">
    <source>
        <dbReference type="Pfam" id="PF00419"/>
    </source>
</evidence>
<keyword evidence="3" id="KW-0281">Fimbrium</keyword>
<dbReference type="PANTHER" id="PTHR33420">
    <property type="entry name" value="FIMBRIAL SUBUNIT ELFA-RELATED"/>
    <property type="match status" value="1"/>
</dbReference>
<dbReference type="Gene3D" id="2.60.40.1090">
    <property type="entry name" value="Fimbrial-type adhesion domain"/>
    <property type="match status" value="1"/>
</dbReference>
<gene>
    <name evidence="6" type="ORF">SAMN05216466_101720</name>
</gene>
<dbReference type="Gene3D" id="2.60.40.3310">
    <property type="match status" value="1"/>
</dbReference>
<evidence type="ECO:0000313" key="7">
    <source>
        <dbReference type="Proteomes" id="UP000199706"/>
    </source>
</evidence>
<comment type="similarity">
    <text evidence="2">Belongs to the fimbrial protein family.</text>
</comment>
<dbReference type="EMBL" id="FNCJ01000001">
    <property type="protein sequence ID" value="SDF96650.1"/>
    <property type="molecule type" value="Genomic_DNA"/>
</dbReference>
<dbReference type="PANTHER" id="PTHR33420:SF14">
    <property type="entry name" value="TYPE 1 FIMBRIN D-MANNOSE SPECIFIC ADHESIN"/>
    <property type="match status" value="1"/>
</dbReference>
<evidence type="ECO:0000259" key="5">
    <source>
        <dbReference type="Pfam" id="PF22003"/>
    </source>
</evidence>
<reference evidence="6 7" key="1">
    <citation type="submission" date="2016-10" db="EMBL/GenBank/DDBJ databases">
        <authorList>
            <person name="de Groot N.N."/>
        </authorList>
    </citation>
    <scope>NUCLEOTIDE SEQUENCE [LARGE SCALE GENOMIC DNA]</scope>
    <source>
        <strain evidence="6 7">LMG 2247</strain>
    </source>
</reference>
<comment type="subcellular location">
    <subcellularLocation>
        <location evidence="1">Fimbrium</location>
    </subcellularLocation>
</comment>
<organism evidence="6 7">
    <name type="scientific">Paraburkholderia phenazinium</name>
    <dbReference type="NCBI Taxonomy" id="60549"/>
    <lineage>
        <taxon>Bacteria</taxon>
        <taxon>Pseudomonadati</taxon>
        <taxon>Pseudomonadota</taxon>
        <taxon>Betaproteobacteria</taxon>
        <taxon>Burkholderiales</taxon>
        <taxon>Burkholderiaceae</taxon>
        <taxon>Paraburkholderia</taxon>
    </lineage>
</organism>
<dbReference type="InterPro" id="IPR036937">
    <property type="entry name" value="Adhesion_dom_fimbrial_sf"/>
</dbReference>
<dbReference type="InterPro" id="IPR000259">
    <property type="entry name" value="Adhesion_dom_fimbrial"/>
</dbReference>
<dbReference type="Pfam" id="PF22003">
    <property type="entry name" value="MrkDrd"/>
    <property type="match status" value="1"/>
</dbReference>
<dbReference type="SUPFAM" id="SSF49401">
    <property type="entry name" value="Bacterial adhesins"/>
    <property type="match status" value="1"/>
</dbReference>
<dbReference type="Pfam" id="PF00419">
    <property type="entry name" value="Fimbrial"/>
    <property type="match status" value="1"/>
</dbReference>
<evidence type="ECO:0000256" key="1">
    <source>
        <dbReference type="ARBA" id="ARBA00004561"/>
    </source>
</evidence>
<feature type="domain" description="Fimbrial-type adhesion" evidence="4">
    <location>
        <begin position="231"/>
        <end position="375"/>
    </location>
</feature>
<feature type="domain" description="MrkD-like receptor binding" evidence="5">
    <location>
        <begin position="72"/>
        <end position="149"/>
    </location>
</feature>